<dbReference type="EMBL" id="HACG01016505">
    <property type="protein sequence ID" value="CEK63370.1"/>
    <property type="molecule type" value="Transcribed_RNA"/>
</dbReference>
<evidence type="ECO:0000313" key="2">
    <source>
        <dbReference type="EMBL" id="CEK63370.1"/>
    </source>
</evidence>
<dbReference type="InterPro" id="IPR025659">
    <property type="entry name" value="Tubby-like_C"/>
</dbReference>
<dbReference type="SUPFAM" id="SSF54518">
    <property type="entry name" value="Tubby C-terminal domain-like"/>
    <property type="match status" value="1"/>
</dbReference>
<feature type="non-terminal residue" evidence="2">
    <location>
        <position position="1"/>
    </location>
</feature>
<proteinExistence type="predicted"/>
<reference evidence="2" key="1">
    <citation type="submission" date="2014-12" db="EMBL/GenBank/DDBJ databases">
        <title>Insight into the proteome of Arion vulgaris.</title>
        <authorList>
            <person name="Aradska J."/>
            <person name="Bulat T."/>
            <person name="Smidak R."/>
            <person name="Sarate P."/>
            <person name="Gangsoo J."/>
            <person name="Sialana F."/>
            <person name="Bilban M."/>
            <person name="Lubec G."/>
        </authorList>
    </citation>
    <scope>NUCLEOTIDE SEQUENCE</scope>
    <source>
        <tissue evidence="2">Skin</tissue>
    </source>
</reference>
<organism evidence="2">
    <name type="scientific">Arion vulgaris</name>
    <dbReference type="NCBI Taxonomy" id="1028688"/>
    <lineage>
        <taxon>Eukaryota</taxon>
        <taxon>Metazoa</taxon>
        <taxon>Spiralia</taxon>
        <taxon>Lophotrochozoa</taxon>
        <taxon>Mollusca</taxon>
        <taxon>Gastropoda</taxon>
        <taxon>Heterobranchia</taxon>
        <taxon>Euthyneura</taxon>
        <taxon>Panpulmonata</taxon>
        <taxon>Eupulmonata</taxon>
        <taxon>Stylommatophora</taxon>
        <taxon>Helicina</taxon>
        <taxon>Arionoidea</taxon>
        <taxon>Arionidae</taxon>
        <taxon>Arion</taxon>
    </lineage>
</organism>
<feature type="non-terminal residue" evidence="2">
    <location>
        <position position="114"/>
    </location>
</feature>
<feature type="region of interest" description="Disordered" evidence="1">
    <location>
        <begin position="89"/>
        <end position="114"/>
    </location>
</feature>
<name>A0A0B6Z6P6_9EUPU</name>
<dbReference type="AlphaFoldDB" id="A0A0B6Z6P6"/>
<accession>A0A0B6Z6P6</accession>
<sequence length="114" mass="12697">KFQITGVASSLPACLGQVVYKTSLLHLQPRQMTITITEITPTRPVLSRDPNFTPAPLNTDDEDYFCTTDRDLIGEKKTVEVTVHDAPLHQSFDPSSRQDGITLLDGVRRKESTN</sequence>
<evidence type="ECO:0000256" key="1">
    <source>
        <dbReference type="SAM" id="MobiDB-lite"/>
    </source>
</evidence>
<gene>
    <name evidence="2" type="primary">ORF48061</name>
</gene>
<protein>
    <submittedName>
        <fullName evidence="2">Uncharacterized protein</fullName>
    </submittedName>
</protein>